<keyword evidence="1 5" id="KW-0346">Stress response</keyword>
<comment type="similarity">
    <text evidence="2 3">Belongs to the small heat shock protein (HSP20) family.</text>
</comment>
<dbReference type="PANTHER" id="PTHR46733:SF4">
    <property type="entry name" value="HEAT SHOCK PROTEIN 21, CHLOROPLASTIC"/>
    <property type="match status" value="1"/>
</dbReference>
<evidence type="ECO:0000259" key="4">
    <source>
        <dbReference type="PROSITE" id="PS01031"/>
    </source>
</evidence>
<proteinExistence type="inferred from homology"/>
<dbReference type="PANTHER" id="PTHR46733">
    <property type="entry name" value="26.5 KDA HEAT SHOCK PROTEIN, MITOCHONDRIAL"/>
    <property type="match status" value="1"/>
</dbReference>
<evidence type="ECO:0000313" key="5">
    <source>
        <dbReference type="EMBL" id="ACV69634.1"/>
    </source>
</evidence>
<dbReference type="CDD" id="cd06464">
    <property type="entry name" value="ACD_sHsps-like"/>
    <property type="match status" value="1"/>
</dbReference>
<keyword evidence="6" id="KW-1185">Reference proteome</keyword>
<evidence type="ECO:0000256" key="2">
    <source>
        <dbReference type="PROSITE-ProRule" id="PRU00285"/>
    </source>
</evidence>
<dbReference type="PROSITE" id="PS01031">
    <property type="entry name" value="SHSP"/>
    <property type="match status" value="1"/>
</dbReference>
<dbReference type="HOGENOM" id="CLU_046737_12_0_7"/>
<accession>C8X5D7</accession>
<dbReference type="Gene3D" id="2.60.40.790">
    <property type="match status" value="1"/>
</dbReference>
<dbReference type="eggNOG" id="COG0071">
    <property type="taxonomic scope" value="Bacteria"/>
</dbReference>
<protein>
    <submittedName>
        <fullName evidence="5">Heat shock protein Hsp20</fullName>
    </submittedName>
</protein>
<dbReference type="STRING" id="485915.Dret_2351"/>
<evidence type="ECO:0000256" key="3">
    <source>
        <dbReference type="RuleBase" id="RU003616"/>
    </source>
</evidence>
<dbReference type="GO" id="GO:0009408">
    <property type="term" value="P:response to heat"/>
    <property type="evidence" value="ECO:0007669"/>
    <property type="project" value="InterPro"/>
</dbReference>
<dbReference type="AlphaFoldDB" id="C8X5D7"/>
<evidence type="ECO:0000313" key="6">
    <source>
        <dbReference type="Proteomes" id="UP000001052"/>
    </source>
</evidence>
<dbReference type="KEGG" id="drt:Dret_2351"/>
<dbReference type="InterPro" id="IPR044587">
    <property type="entry name" value="HSP21-like"/>
</dbReference>
<feature type="domain" description="SHSP" evidence="4">
    <location>
        <begin position="42"/>
        <end position="155"/>
    </location>
</feature>
<reference evidence="6" key="1">
    <citation type="submission" date="2009-09" db="EMBL/GenBank/DDBJ databases">
        <title>The complete chromosome of Desulfohalobium retbaense DSM 5692.</title>
        <authorList>
            <consortium name="US DOE Joint Genome Institute (JGI-PGF)"/>
            <person name="Lucas S."/>
            <person name="Copeland A."/>
            <person name="Lapidus A."/>
            <person name="Glavina del Rio T."/>
            <person name="Dalin E."/>
            <person name="Tice H."/>
            <person name="Bruce D."/>
            <person name="Goodwin L."/>
            <person name="Pitluck S."/>
            <person name="Kyrpides N."/>
            <person name="Mavromatis K."/>
            <person name="Ivanova N."/>
            <person name="Mikhailova N."/>
            <person name="Munk A.C."/>
            <person name="Brettin T."/>
            <person name="Detter J.C."/>
            <person name="Han C."/>
            <person name="Tapia R."/>
            <person name="Larimer F."/>
            <person name="Land M."/>
            <person name="Hauser L."/>
            <person name="Markowitz V."/>
            <person name="Cheng J.-F."/>
            <person name="Hugenholtz P."/>
            <person name="Woyke T."/>
            <person name="Wu D."/>
            <person name="Spring S."/>
            <person name="Klenk H.-P."/>
            <person name="Eisen J.A."/>
        </authorList>
    </citation>
    <scope>NUCLEOTIDE SEQUENCE [LARGE SCALE GENOMIC DNA]</scope>
    <source>
        <strain evidence="6">DSM 5692</strain>
    </source>
</reference>
<sequence>MWLTPRIRNEHTPLREGRRWDPMHEMVPALAEMFNSPERWLDNEIAFVPSLDMEETNDAYILTAEMPGIEPENIDVTVRNGVLELKGEKKEEKESGEKGNSWKERRYGAFHRRIPLEQDINEDEVKGTFKDGVLRIEVPKAQSDVGGKTVPIETAYSS</sequence>
<organism evidence="5 6">
    <name type="scientific">Desulfohalobium retbaense (strain ATCC 49708 / DSM 5692 / JCM 16813 / HR100)</name>
    <dbReference type="NCBI Taxonomy" id="485915"/>
    <lineage>
        <taxon>Bacteria</taxon>
        <taxon>Pseudomonadati</taxon>
        <taxon>Thermodesulfobacteriota</taxon>
        <taxon>Desulfovibrionia</taxon>
        <taxon>Desulfovibrionales</taxon>
        <taxon>Desulfohalobiaceae</taxon>
        <taxon>Desulfohalobium</taxon>
    </lineage>
</organism>
<gene>
    <name evidence="5" type="ordered locus">Dret_2351</name>
</gene>
<dbReference type="InterPro" id="IPR002068">
    <property type="entry name" value="A-crystallin/Hsp20_dom"/>
</dbReference>
<dbReference type="RefSeq" id="WP_015752768.1">
    <property type="nucleotide sequence ID" value="NC_013223.1"/>
</dbReference>
<dbReference type="Pfam" id="PF00011">
    <property type="entry name" value="HSP20"/>
    <property type="match status" value="1"/>
</dbReference>
<name>C8X5D7_DESRD</name>
<reference evidence="5 6" key="2">
    <citation type="journal article" date="2010" name="Stand. Genomic Sci.">
        <title>Complete genome sequence of Desulfohalobium retbaense type strain (HR(100)).</title>
        <authorList>
            <person name="Spring S."/>
            <person name="Nolan M."/>
            <person name="Lapidus A."/>
            <person name="Glavina Del Rio T."/>
            <person name="Copeland A."/>
            <person name="Tice H."/>
            <person name="Cheng J.F."/>
            <person name="Lucas S."/>
            <person name="Land M."/>
            <person name="Chen F."/>
            <person name="Bruce D."/>
            <person name="Goodwin L."/>
            <person name="Pitluck S."/>
            <person name="Ivanova N."/>
            <person name="Mavromatis K."/>
            <person name="Mikhailova N."/>
            <person name="Pati A."/>
            <person name="Chen A."/>
            <person name="Palaniappan K."/>
            <person name="Hauser L."/>
            <person name="Chang Y.J."/>
            <person name="Jeffries C.D."/>
            <person name="Munk C."/>
            <person name="Kiss H."/>
            <person name="Chain P."/>
            <person name="Han C."/>
            <person name="Brettin T."/>
            <person name="Detter J.C."/>
            <person name="Schuler E."/>
            <person name="Goker M."/>
            <person name="Rohde M."/>
            <person name="Bristow J."/>
            <person name="Eisen J.A."/>
            <person name="Markowitz V."/>
            <person name="Hugenholtz P."/>
            <person name="Kyrpides N.C."/>
            <person name="Klenk H.P."/>
        </authorList>
    </citation>
    <scope>NUCLEOTIDE SEQUENCE [LARGE SCALE GENOMIC DNA]</scope>
    <source>
        <strain evidence="5 6">DSM 5692</strain>
    </source>
</reference>
<dbReference type="InterPro" id="IPR008978">
    <property type="entry name" value="HSP20-like_chaperone"/>
</dbReference>
<dbReference type="EMBL" id="CP001734">
    <property type="protein sequence ID" value="ACV69634.1"/>
    <property type="molecule type" value="Genomic_DNA"/>
</dbReference>
<evidence type="ECO:0000256" key="1">
    <source>
        <dbReference type="ARBA" id="ARBA00023016"/>
    </source>
</evidence>
<dbReference type="Proteomes" id="UP000001052">
    <property type="component" value="Chromosome"/>
</dbReference>
<dbReference type="SUPFAM" id="SSF49764">
    <property type="entry name" value="HSP20-like chaperones"/>
    <property type="match status" value="1"/>
</dbReference>